<dbReference type="RefSeq" id="WP_307251380.1">
    <property type="nucleotide sequence ID" value="NZ_JAUSUV010000003.1"/>
</dbReference>
<sequence>MALWFGTTRKEKRNRKKIGVIGSTVNLVVRQIVIMNQVVRVIVTRDIATFY</sequence>
<dbReference type="AlphaFoldDB" id="A0AAJ1THR4"/>
<evidence type="ECO:0000313" key="1">
    <source>
        <dbReference type="EMBL" id="MDQ0416762.1"/>
    </source>
</evidence>
<evidence type="ECO:0000313" key="2">
    <source>
        <dbReference type="Proteomes" id="UP001238450"/>
    </source>
</evidence>
<name>A0AAJ1THR4_9BACL</name>
<organism evidence="1 2">
    <name type="scientific">Croceifilum oryzae</name>
    <dbReference type="NCBI Taxonomy" id="1553429"/>
    <lineage>
        <taxon>Bacteria</taxon>
        <taxon>Bacillati</taxon>
        <taxon>Bacillota</taxon>
        <taxon>Bacilli</taxon>
        <taxon>Bacillales</taxon>
        <taxon>Thermoactinomycetaceae</taxon>
        <taxon>Croceifilum</taxon>
    </lineage>
</organism>
<dbReference type="Proteomes" id="UP001238450">
    <property type="component" value="Unassembled WGS sequence"/>
</dbReference>
<gene>
    <name evidence="1" type="ORF">J2Z48_000929</name>
</gene>
<protein>
    <submittedName>
        <fullName evidence="1">Uncharacterized protein</fullName>
    </submittedName>
</protein>
<proteinExistence type="predicted"/>
<comment type="caution">
    <text evidence="1">The sequence shown here is derived from an EMBL/GenBank/DDBJ whole genome shotgun (WGS) entry which is preliminary data.</text>
</comment>
<keyword evidence="2" id="KW-1185">Reference proteome</keyword>
<dbReference type="EMBL" id="JAUSUV010000003">
    <property type="protein sequence ID" value="MDQ0416762.1"/>
    <property type="molecule type" value="Genomic_DNA"/>
</dbReference>
<accession>A0AAJ1THR4</accession>
<reference evidence="1 2" key="1">
    <citation type="submission" date="2023-07" db="EMBL/GenBank/DDBJ databases">
        <title>Genomic Encyclopedia of Type Strains, Phase IV (KMG-IV): sequencing the most valuable type-strain genomes for metagenomic binning, comparative biology and taxonomic classification.</title>
        <authorList>
            <person name="Goeker M."/>
        </authorList>
    </citation>
    <scope>NUCLEOTIDE SEQUENCE [LARGE SCALE GENOMIC DNA]</scope>
    <source>
        <strain evidence="1 2">DSM 46876</strain>
    </source>
</reference>